<dbReference type="EMBL" id="WIXE01018295">
    <property type="protein sequence ID" value="KAK5971051.1"/>
    <property type="molecule type" value="Genomic_DNA"/>
</dbReference>
<evidence type="ECO:0000256" key="2">
    <source>
        <dbReference type="SAM" id="SignalP"/>
    </source>
</evidence>
<comment type="caution">
    <text evidence="3">The sequence shown here is derived from an EMBL/GenBank/DDBJ whole genome shotgun (WGS) entry which is preliminary data.</text>
</comment>
<name>A0AAN8F0U7_TRICO</name>
<keyword evidence="4" id="KW-1185">Reference proteome</keyword>
<evidence type="ECO:0000256" key="1">
    <source>
        <dbReference type="SAM" id="MobiDB-lite"/>
    </source>
</evidence>
<evidence type="ECO:0000313" key="3">
    <source>
        <dbReference type="EMBL" id="KAK5971051.1"/>
    </source>
</evidence>
<evidence type="ECO:0008006" key="5">
    <source>
        <dbReference type="Google" id="ProtNLM"/>
    </source>
</evidence>
<feature type="region of interest" description="Disordered" evidence="1">
    <location>
        <begin position="17"/>
        <end position="37"/>
    </location>
</feature>
<dbReference type="AlphaFoldDB" id="A0AAN8F0U7"/>
<feature type="signal peptide" evidence="2">
    <location>
        <begin position="1"/>
        <end position="16"/>
    </location>
</feature>
<feature type="non-terminal residue" evidence="3">
    <location>
        <position position="114"/>
    </location>
</feature>
<proteinExistence type="predicted"/>
<feature type="compositionally biased region" description="Low complexity" evidence="1">
    <location>
        <begin position="18"/>
        <end position="28"/>
    </location>
</feature>
<dbReference type="Proteomes" id="UP001331761">
    <property type="component" value="Unassembled WGS sequence"/>
</dbReference>
<accession>A0AAN8F0U7</accession>
<evidence type="ECO:0000313" key="4">
    <source>
        <dbReference type="Proteomes" id="UP001331761"/>
    </source>
</evidence>
<sequence>MMIVLILLSICVYSNGKSLSSSQSQPLPGADDKAIPSDTLKRPVVDDFEDFPMPFPPQPRTVYHIDFTKENGTEIVAKRPTILEVIPADYICDFCVAVIKKLKERQSTEANFEE</sequence>
<protein>
    <recommendedName>
        <fullName evidence="5">Secreted protein</fullName>
    </recommendedName>
</protein>
<gene>
    <name evidence="3" type="ORF">GCK32_013708</name>
</gene>
<feature type="chain" id="PRO_5043053209" description="Secreted protein" evidence="2">
    <location>
        <begin position="17"/>
        <end position="114"/>
    </location>
</feature>
<organism evidence="3 4">
    <name type="scientific">Trichostrongylus colubriformis</name>
    <name type="common">Black scour worm</name>
    <dbReference type="NCBI Taxonomy" id="6319"/>
    <lineage>
        <taxon>Eukaryota</taxon>
        <taxon>Metazoa</taxon>
        <taxon>Ecdysozoa</taxon>
        <taxon>Nematoda</taxon>
        <taxon>Chromadorea</taxon>
        <taxon>Rhabditida</taxon>
        <taxon>Rhabditina</taxon>
        <taxon>Rhabditomorpha</taxon>
        <taxon>Strongyloidea</taxon>
        <taxon>Trichostrongylidae</taxon>
        <taxon>Trichostrongylus</taxon>
    </lineage>
</organism>
<reference evidence="3 4" key="1">
    <citation type="submission" date="2019-10" db="EMBL/GenBank/DDBJ databases">
        <title>Assembly and Annotation for the nematode Trichostrongylus colubriformis.</title>
        <authorList>
            <person name="Martin J."/>
        </authorList>
    </citation>
    <scope>NUCLEOTIDE SEQUENCE [LARGE SCALE GENOMIC DNA]</scope>
    <source>
        <strain evidence="3">G859</strain>
        <tissue evidence="3">Whole worm</tissue>
    </source>
</reference>
<keyword evidence="2" id="KW-0732">Signal</keyword>